<dbReference type="GeneTree" id="ENSGT01030000234884"/>
<dbReference type="SMART" id="SM00409">
    <property type="entry name" value="IG"/>
    <property type="match status" value="1"/>
</dbReference>
<name>A0A3Q4H6V1_NEOBR</name>
<dbReference type="SMART" id="SM00406">
    <property type="entry name" value="IGv"/>
    <property type="match status" value="1"/>
</dbReference>
<dbReference type="PANTHER" id="PTHR24100:SF151">
    <property type="entry name" value="ICOS LIGAND"/>
    <property type="match status" value="1"/>
</dbReference>
<accession>A0A3Q4H6V1</accession>
<dbReference type="OMA" id="QENIGDP"/>
<keyword evidence="9" id="KW-1185">Reference proteome</keyword>
<evidence type="ECO:0000256" key="6">
    <source>
        <dbReference type="ARBA" id="ARBA00023319"/>
    </source>
</evidence>
<keyword evidence="2" id="KW-0732">Signal</keyword>
<dbReference type="InterPro" id="IPR013783">
    <property type="entry name" value="Ig-like_fold"/>
</dbReference>
<evidence type="ECO:0000256" key="3">
    <source>
        <dbReference type="ARBA" id="ARBA00023136"/>
    </source>
</evidence>
<comment type="subcellular location">
    <subcellularLocation>
        <location evidence="1">Membrane</location>
    </subcellularLocation>
</comment>
<sequence>MSNYVLQGTIHLGCICLITTLSVGVLSCCVSPTKQIVALLGDDVVLPCFLKTPVDASQLQLEWARTDLTPGFIYMWEKNKENVDDKQPSYAGRTSLSFDKLKHGDVSLTLFKVQLSDEGPYRCFIPQGTPTRAERHTYMFQVLMTHSQKLFH</sequence>
<keyword evidence="4" id="KW-1015">Disulfide bond</keyword>
<dbReference type="InterPro" id="IPR003599">
    <property type="entry name" value="Ig_sub"/>
</dbReference>
<dbReference type="Gene3D" id="2.60.40.10">
    <property type="entry name" value="Immunoglobulins"/>
    <property type="match status" value="1"/>
</dbReference>
<feature type="domain" description="Ig-like" evidence="7">
    <location>
        <begin position="41"/>
        <end position="139"/>
    </location>
</feature>
<dbReference type="GO" id="GO:1903037">
    <property type="term" value="P:regulation of leukocyte cell-cell adhesion"/>
    <property type="evidence" value="ECO:0007669"/>
    <property type="project" value="UniProtKB-ARBA"/>
</dbReference>
<evidence type="ECO:0000313" key="9">
    <source>
        <dbReference type="Proteomes" id="UP000261580"/>
    </source>
</evidence>
<dbReference type="Pfam" id="PF07686">
    <property type="entry name" value="V-set"/>
    <property type="match status" value="1"/>
</dbReference>
<evidence type="ECO:0000313" key="8">
    <source>
        <dbReference type="Ensembl" id="ENSNBRP00000018475.1"/>
    </source>
</evidence>
<evidence type="ECO:0000256" key="4">
    <source>
        <dbReference type="ARBA" id="ARBA00023157"/>
    </source>
</evidence>
<proteinExistence type="predicted"/>
<dbReference type="InterPro" id="IPR050504">
    <property type="entry name" value="IgSF_BTN/MOG"/>
</dbReference>
<dbReference type="GO" id="GO:0050852">
    <property type="term" value="P:T cell receptor signaling pathway"/>
    <property type="evidence" value="ECO:0007669"/>
    <property type="project" value="TreeGrafter"/>
</dbReference>
<dbReference type="AlphaFoldDB" id="A0A3Q4H6V1"/>
<dbReference type="PANTHER" id="PTHR24100">
    <property type="entry name" value="BUTYROPHILIN"/>
    <property type="match status" value="1"/>
</dbReference>
<keyword evidence="5" id="KW-0325">Glycoprotein</keyword>
<dbReference type="PROSITE" id="PS50835">
    <property type="entry name" value="IG_LIKE"/>
    <property type="match status" value="1"/>
</dbReference>
<evidence type="ECO:0000256" key="1">
    <source>
        <dbReference type="ARBA" id="ARBA00004370"/>
    </source>
</evidence>
<evidence type="ECO:0000259" key="7">
    <source>
        <dbReference type="PROSITE" id="PS50835"/>
    </source>
</evidence>
<reference evidence="8" key="2">
    <citation type="submission" date="2025-09" db="UniProtKB">
        <authorList>
            <consortium name="Ensembl"/>
        </authorList>
    </citation>
    <scope>IDENTIFICATION</scope>
</reference>
<dbReference type="Ensembl" id="ENSNBRT00000018965.1">
    <property type="protein sequence ID" value="ENSNBRP00000018475.1"/>
    <property type="gene ID" value="ENSNBRG00000014240.1"/>
</dbReference>
<reference evidence="8" key="1">
    <citation type="submission" date="2025-08" db="UniProtKB">
        <authorList>
            <consortium name="Ensembl"/>
        </authorList>
    </citation>
    <scope>IDENTIFICATION</scope>
</reference>
<dbReference type="Proteomes" id="UP000261580">
    <property type="component" value="Unassembled WGS sequence"/>
</dbReference>
<dbReference type="GO" id="GO:0050863">
    <property type="term" value="P:regulation of T cell activation"/>
    <property type="evidence" value="ECO:0007669"/>
    <property type="project" value="UniProtKB-ARBA"/>
</dbReference>
<keyword evidence="6" id="KW-0393">Immunoglobulin domain</keyword>
<dbReference type="InterPro" id="IPR036179">
    <property type="entry name" value="Ig-like_dom_sf"/>
</dbReference>
<keyword evidence="3" id="KW-0472">Membrane</keyword>
<dbReference type="SUPFAM" id="SSF48726">
    <property type="entry name" value="Immunoglobulin"/>
    <property type="match status" value="1"/>
</dbReference>
<evidence type="ECO:0000256" key="5">
    <source>
        <dbReference type="ARBA" id="ARBA00023180"/>
    </source>
</evidence>
<dbReference type="Bgee" id="ENSNBRG00000014240">
    <property type="expression patterns" value="Expressed in testis"/>
</dbReference>
<organism evidence="8 9">
    <name type="scientific">Neolamprologus brichardi</name>
    <name type="common">Fairy cichlid</name>
    <name type="synonym">Lamprologus brichardi</name>
    <dbReference type="NCBI Taxonomy" id="32507"/>
    <lineage>
        <taxon>Eukaryota</taxon>
        <taxon>Metazoa</taxon>
        <taxon>Chordata</taxon>
        <taxon>Craniata</taxon>
        <taxon>Vertebrata</taxon>
        <taxon>Euteleostomi</taxon>
        <taxon>Actinopterygii</taxon>
        <taxon>Neopterygii</taxon>
        <taxon>Teleostei</taxon>
        <taxon>Neoteleostei</taxon>
        <taxon>Acanthomorphata</taxon>
        <taxon>Ovalentaria</taxon>
        <taxon>Cichlomorphae</taxon>
        <taxon>Cichliformes</taxon>
        <taxon>Cichlidae</taxon>
        <taxon>African cichlids</taxon>
        <taxon>Pseudocrenilabrinae</taxon>
        <taxon>Lamprologini</taxon>
        <taxon>Neolamprologus</taxon>
    </lineage>
</organism>
<dbReference type="InterPro" id="IPR007110">
    <property type="entry name" value="Ig-like_dom"/>
</dbReference>
<dbReference type="FunFam" id="2.60.40.10:FF:000142">
    <property type="entry name" value="V-set domain-containing T-cell activation inhibitor 1"/>
    <property type="match status" value="1"/>
</dbReference>
<dbReference type="GO" id="GO:0001817">
    <property type="term" value="P:regulation of cytokine production"/>
    <property type="evidence" value="ECO:0007669"/>
    <property type="project" value="TreeGrafter"/>
</dbReference>
<dbReference type="GO" id="GO:0005102">
    <property type="term" value="F:signaling receptor binding"/>
    <property type="evidence" value="ECO:0007669"/>
    <property type="project" value="TreeGrafter"/>
</dbReference>
<dbReference type="GO" id="GO:0009897">
    <property type="term" value="C:external side of plasma membrane"/>
    <property type="evidence" value="ECO:0007669"/>
    <property type="project" value="TreeGrafter"/>
</dbReference>
<dbReference type="InterPro" id="IPR013106">
    <property type="entry name" value="Ig_V-set"/>
</dbReference>
<evidence type="ECO:0000256" key="2">
    <source>
        <dbReference type="ARBA" id="ARBA00022729"/>
    </source>
</evidence>
<protein>
    <recommendedName>
        <fullName evidence="7">Ig-like domain-containing protein</fullName>
    </recommendedName>
</protein>